<dbReference type="AlphaFoldDB" id="A0A0M0JBP6"/>
<dbReference type="SUPFAM" id="SSF47473">
    <property type="entry name" value="EF-hand"/>
    <property type="match status" value="1"/>
</dbReference>
<dbReference type="SMART" id="SM00054">
    <property type="entry name" value="EFh"/>
    <property type="match status" value="2"/>
</dbReference>
<dbReference type="GO" id="GO:0006508">
    <property type="term" value="P:proteolysis"/>
    <property type="evidence" value="ECO:0007669"/>
    <property type="project" value="UniProtKB-KW"/>
</dbReference>
<dbReference type="EC" id="3.4.16.-" evidence="8"/>
<keyword evidence="13" id="KW-1185">Reference proteome</keyword>
<dbReference type="PROSITE" id="PS50222">
    <property type="entry name" value="EF_HAND_2"/>
    <property type="match status" value="2"/>
</dbReference>
<dbReference type="PRINTS" id="PR00724">
    <property type="entry name" value="CRBOXYPTASEC"/>
</dbReference>
<keyword evidence="6" id="KW-0106">Calcium</keyword>
<evidence type="ECO:0000259" key="11">
    <source>
        <dbReference type="PROSITE" id="PS50222"/>
    </source>
</evidence>
<dbReference type="InterPro" id="IPR018202">
    <property type="entry name" value="Ser_caboxypep_ser_AS"/>
</dbReference>
<dbReference type="Gene3D" id="1.10.238.10">
    <property type="entry name" value="EF-hand"/>
    <property type="match status" value="1"/>
</dbReference>
<gene>
    <name evidence="12" type="ORF">Ctob_008177</name>
</gene>
<feature type="domain" description="EF-hand" evidence="11">
    <location>
        <begin position="117"/>
        <end position="152"/>
    </location>
</feature>
<dbReference type="PANTHER" id="PTHR11802:SF472">
    <property type="entry name" value="SERINE CARBOXYPEPTIDASE CPVL-RELATED"/>
    <property type="match status" value="1"/>
</dbReference>
<evidence type="ECO:0000313" key="13">
    <source>
        <dbReference type="Proteomes" id="UP000037460"/>
    </source>
</evidence>
<dbReference type="InterPro" id="IPR029058">
    <property type="entry name" value="AB_hydrolase_fold"/>
</dbReference>
<comment type="caution">
    <text evidence="12">The sequence shown here is derived from an EMBL/GenBank/DDBJ whole genome shotgun (WGS) entry which is preliminary data.</text>
</comment>
<evidence type="ECO:0000256" key="6">
    <source>
        <dbReference type="ARBA" id="ARBA00022837"/>
    </source>
</evidence>
<feature type="domain" description="EF-hand" evidence="11">
    <location>
        <begin position="159"/>
        <end position="194"/>
    </location>
</feature>
<evidence type="ECO:0000256" key="8">
    <source>
        <dbReference type="RuleBase" id="RU361156"/>
    </source>
</evidence>
<name>A0A0M0JBP6_9EUKA</name>
<dbReference type="Proteomes" id="UP000037460">
    <property type="component" value="Unassembled WGS sequence"/>
</dbReference>
<keyword evidence="2 8" id="KW-0121">Carboxypeptidase</keyword>
<dbReference type="InterPro" id="IPR002048">
    <property type="entry name" value="EF_hand_dom"/>
</dbReference>
<dbReference type="GO" id="GO:0004185">
    <property type="term" value="F:serine-type carboxypeptidase activity"/>
    <property type="evidence" value="ECO:0007669"/>
    <property type="project" value="UniProtKB-UniRule"/>
</dbReference>
<reference evidence="13" key="1">
    <citation type="journal article" date="2015" name="PLoS Genet.">
        <title>Genome Sequence and Transcriptome Analyses of Chrysochromulina tobin: Metabolic Tools for Enhanced Algal Fitness in the Prominent Order Prymnesiales (Haptophyceae).</title>
        <authorList>
            <person name="Hovde B.T."/>
            <person name="Deodato C.R."/>
            <person name="Hunsperger H.M."/>
            <person name="Ryken S.A."/>
            <person name="Yost W."/>
            <person name="Jha R.K."/>
            <person name="Patterson J."/>
            <person name="Monnat R.J. Jr."/>
            <person name="Barlow S.B."/>
            <person name="Starkenburg S.R."/>
            <person name="Cattolico R.A."/>
        </authorList>
    </citation>
    <scope>NUCLEOTIDE SEQUENCE</scope>
    <source>
        <strain evidence="13">CCMP291</strain>
    </source>
</reference>
<keyword evidence="4" id="KW-0732">Signal</keyword>
<dbReference type="Pfam" id="PF13499">
    <property type="entry name" value="EF-hand_7"/>
    <property type="match status" value="1"/>
</dbReference>
<dbReference type="CDD" id="cd00051">
    <property type="entry name" value="EFh"/>
    <property type="match status" value="1"/>
</dbReference>
<dbReference type="Pfam" id="PF00450">
    <property type="entry name" value="Peptidase_S10"/>
    <property type="match status" value="1"/>
</dbReference>
<organism evidence="12 13">
    <name type="scientific">Chrysochromulina tobinii</name>
    <dbReference type="NCBI Taxonomy" id="1460289"/>
    <lineage>
        <taxon>Eukaryota</taxon>
        <taxon>Haptista</taxon>
        <taxon>Haptophyta</taxon>
        <taxon>Prymnesiophyceae</taxon>
        <taxon>Prymnesiales</taxon>
        <taxon>Chrysochromulinaceae</taxon>
        <taxon>Chrysochromulina</taxon>
    </lineage>
</organism>
<accession>A0A0M0JBP6</accession>
<keyword evidence="10" id="KW-1133">Transmembrane helix</keyword>
<evidence type="ECO:0000256" key="10">
    <source>
        <dbReference type="SAM" id="Phobius"/>
    </source>
</evidence>
<sequence>MQLTSRRRSHTLGPLADAGEVAYGQNVCDGDWGDWGGRTCYARYRARRPATYVVPSLASVFLLRSPTSTNRQQLVADNEVLARLTQHRESPPPLSPPRELSAEDRALCETTPGADLAFVTACRRAFDAIDADRGGSISAAELREALERLSVRNLAGEEPSAVDVEAMLSAADTDENGTVDFAEFVAIILATRGGGDTGSGWWARFLGALRGGEGGGSSSAEQELVRLETEADVENLIARFTPTLRAALDTLFDRLAAASPGTPAAGATSSSNSISEDMERVIPEKAALAWLELVNRELGRGGTYRSVMAAFEQSPTGRRELTRRAWYGVFARELGEGKWWQVAYDLDVSGVTVSSMELSVGGGTFGGAAQSRVVDERRGEQGARRPSVRTPRQAPRRHYEAWLDYVYYSSKGLRLVTLAMMALIVPALLATLSPYANLRSAGTVRTAASSGKATVLTSKLPHDHRSAQDEAHVHLKGYNATELYSGFFEIDAATGSNSFFIYSTPVSGRTDAPVLLWLNGGPGASSLLGFFDELGPFGISEKLEIEPRAVGWALDAHLIAIDNPLGVGYSHTSVLERMATNQTTVGDDLYEALHQFFQLFPNLRANALYVTGESYAGKYVPACAYTIHERNQLVPADERINLAGIAIGDGAFDPPTQFTGFGPLLFNLGLADTRAAKVYDQYDARLTAALAAGDLLGAFRSFDEMLNGDYWGTDRTYYHNTTGMGSNYFNFALEPGAASLTKRAYPEWLALPEVAAALHVGDTPYSVFNQTVEDRLMADWMVGVVPWLQVLLDKYDVLIYSGQYDVILGPPGTERAVDKLVWSGAADFGAAPTVQVIDEQRADLLGYARQAKSASNTTFSYVMLRGCGHMVPTDQPERAYTMLQRFLVPMAVLPPPVPSPPPAPASDGNDLSGGAWAIIGAAVTIVIAGAIAAPMYLARRKSVAIGQINAESLLPARE</sequence>
<evidence type="ECO:0000256" key="1">
    <source>
        <dbReference type="ARBA" id="ARBA00009431"/>
    </source>
</evidence>
<evidence type="ECO:0000256" key="2">
    <source>
        <dbReference type="ARBA" id="ARBA00022645"/>
    </source>
</evidence>
<keyword evidence="10" id="KW-0472">Membrane</keyword>
<dbReference type="GO" id="GO:0005509">
    <property type="term" value="F:calcium ion binding"/>
    <property type="evidence" value="ECO:0007669"/>
    <property type="project" value="InterPro"/>
</dbReference>
<dbReference type="PANTHER" id="PTHR11802">
    <property type="entry name" value="SERINE PROTEASE FAMILY S10 SERINE CARBOXYPEPTIDASE"/>
    <property type="match status" value="1"/>
</dbReference>
<evidence type="ECO:0000313" key="12">
    <source>
        <dbReference type="EMBL" id="KOO23802.1"/>
    </source>
</evidence>
<dbReference type="EMBL" id="JWZX01003155">
    <property type="protein sequence ID" value="KOO23802.1"/>
    <property type="molecule type" value="Genomic_DNA"/>
</dbReference>
<evidence type="ECO:0000256" key="4">
    <source>
        <dbReference type="ARBA" id="ARBA00022729"/>
    </source>
</evidence>
<evidence type="ECO:0000256" key="5">
    <source>
        <dbReference type="ARBA" id="ARBA00022801"/>
    </source>
</evidence>
<dbReference type="PROSITE" id="PS00018">
    <property type="entry name" value="EF_HAND_1"/>
    <property type="match status" value="2"/>
</dbReference>
<dbReference type="InterPro" id="IPR001563">
    <property type="entry name" value="Peptidase_S10"/>
</dbReference>
<feature type="compositionally biased region" description="Basic and acidic residues" evidence="9">
    <location>
        <begin position="373"/>
        <end position="383"/>
    </location>
</feature>
<dbReference type="OrthoDB" id="443318at2759"/>
<feature type="region of interest" description="Disordered" evidence="9">
    <location>
        <begin position="373"/>
        <end position="392"/>
    </location>
</feature>
<dbReference type="SUPFAM" id="SSF53474">
    <property type="entry name" value="alpha/beta-Hydrolases"/>
    <property type="match status" value="1"/>
</dbReference>
<dbReference type="InterPro" id="IPR018247">
    <property type="entry name" value="EF_Hand_1_Ca_BS"/>
</dbReference>
<dbReference type="PROSITE" id="PS00131">
    <property type="entry name" value="CARBOXYPEPT_SER_SER"/>
    <property type="match status" value="1"/>
</dbReference>
<evidence type="ECO:0000256" key="9">
    <source>
        <dbReference type="SAM" id="MobiDB-lite"/>
    </source>
</evidence>
<evidence type="ECO:0000256" key="7">
    <source>
        <dbReference type="ARBA" id="ARBA00023180"/>
    </source>
</evidence>
<dbReference type="Gene3D" id="3.40.50.1820">
    <property type="entry name" value="alpha/beta hydrolase"/>
    <property type="match status" value="1"/>
</dbReference>
<evidence type="ECO:0000256" key="3">
    <source>
        <dbReference type="ARBA" id="ARBA00022670"/>
    </source>
</evidence>
<keyword evidence="5 8" id="KW-0378">Hydrolase</keyword>
<keyword evidence="10" id="KW-0812">Transmembrane</keyword>
<keyword evidence="7" id="KW-0325">Glycoprotein</keyword>
<comment type="similarity">
    <text evidence="1 8">Belongs to the peptidase S10 family.</text>
</comment>
<proteinExistence type="inferred from homology"/>
<keyword evidence="3 8" id="KW-0645">Protease</keyword>
<feature type="transmembrane region" description="Helical" evidence="10">
    <location>
        <begin position="914"/>
        <end position="937"/>
    </location>
</feature>
<protein>
    <recommendedName>
        <fullName evidence="8">Carboxypeptidase</fullName>
        <ecNumber evidence="8">3.4.16.-</ecNumber>
    </recommendedName>
</protein>
<dbReference type="InterPro" id="IPR011992">
    <property type="entry name" value="EF-hand-dom_pair"/>
</dbReference>